<sequence>MVKGDKIMLNPGFIATCMPVYERERMENIRRNNEVCRSLRVKRITPSIGLVQHKCSTAKAKRKKRSNSELDDVDYRHQDNEDDHDDSASSDSFEQEIIKMPHGGRSTHSYPDPQCGDNVMSERVTRSTPRSDMDSQSLPTPITKPLSEELPNNNVASINRRTRGPTRGIKAQRVIDKKGTLPIVIAPQFHAPVGEHAARMASKIGMEVRTHLMDLGVHRWKAIDDTVKAPILQRLIDKFDLQGNPSHVGKIVARQRGRTLSSFSYRLHKNYQKLKDVRGEEYARNNPPSYVKPEQWTSLIEKKWSVKKWQDKIEHLEAEQNSQDGAIPMTQEELSIKVFGPRSGYVTGLGMRPSSSSRSIVGLGDNIIYVKQLEQKVPEQADQIQEQAERIEAANNKIHELVEAKEEQGRTLASVMEYLKCQGYTG</sequence>
<proteinExistence type="predicted"/>
<feature type="compositionally biased region" description="Basic and acidic residues" evidence="2">
    <location>
        <begin position="123"/>
        <end position="133"/>
    </location>
</feature>
<reference evidence="4" key="1">
    <citation type="submission" date="2019-07" db="EMBL/GenBank/DDBJ databases">
        <title>De Novo Assembly of kiwifruit Actinidia rufa.</title>
        <authorList>
            <person name="Sugita-Konishi S."/>
            <person name="Sato K."/>
            <person name="Mori E."/>
            <person name="Abe Y."/>
            <person name="Kisaki G."/>
            <person name="Hamano K."/>
            <person name="Suezawa K."/>
            <person name="Otani M."/>
            <person name="Fukuda T."/>
            <person name="Manabe T."/>
            <person name="Gomi K."/>
            <person name="Tabuchi M."/>
            <person name="Akimitsu K."/>
            <person name="Kataoka I."/>
        </authorList>
    </citation>
    <scope>NUCLEOTIDE SEQUENCE [LARGE SCALE GENOMIC DNA]</scope>
    <source>
        <strain evidence="4">cv. Fuchu</strain>
    </source>
</reference>
<feature type="region of interest" description="Disordered" evidence="2">
    <location>
        <begin position="57"/>
        <end position="150"/>
    </location>
</feature>
<accession>A0A7J0DZN1</accession>
<evidence type="ECO:0000256" key="2">
    <source>
        <dbReference type="SAM" id="MobiDB-lite"/>
    </source>
</evidence>
<dbReference type="OrthoDB" id="1607888at2759"/>
<dbReference type="EMBL" id="BJWL01000458">
    <property type="protein sequence ID" value="GFS46011.1"/>
    <property type="molecule type" value="Genomic_DNA"/>
</dbReference>
<keyword evidence="4" id="KW-1185">Reference proteome</keyword>
<evidence type="ECO:0000313" key="3">
    <source>
        <dbReference type="EMBL" id="GFS46011.1"/>
    </source>
</evidence>
<name>A0A7J0DZN1_9ERIC</name>
<gene>
    <name evidence="3" type="ORF">Acr_00g0099560</name>
</gene>
<feature type="coiled-coil region" evidence="1">
    <location>
        <begin position="370"/>
        <end position="411"/>
    </location>
</feature>
<dbReference type="PANTHER" id="PTHR33499">
    <property type="entry name" value="OS12G0282400 PROTEIN-RELATED"/>
    <property type="match status" value="1"/>
</dbReference>
<keyword evidence="1" id="KW-0175">Coiled coil</keyword>
<evidence type="ECO:0000313" key="4">
    <source>
        <dbReference type="Proteomes" id="UP000585474"/>
    </source>
</evidence>
<evidence type="ECO:0000256" key="1">
    <source>
        <dbReference type="SAM" id="Coils"/>
    </source>
</evidence>
<organism evidence="3 4">
    <name type="scientific">Actinidia rufa</name>
    <dbReference type="NCBI Taxonomy" id="165716"/>
    <lineage>
        <taxon>Eukaryota</taxon>
        <taxon>Viridiplantae</taxon>
        <taxon>Streptophyta</taxon>
        <taxon>Embryophyta</taxon>
        <taxon>Tracheophyta</taxon>
        <taxon>Spermatophyta</taxon>
        <taxon>Magnoliopsida</taxon>
        <taxon>eudicotyledons</taxon>
        <taxon>Gunneridae</taxon>
        <taxon>Pentapetalae</taxon>
        <taxon>asterids</taxon>
        <taxon>Ericales</taxon>
        <taxon>Actinidiaceae</taxon>
        <taxon>Actinidia</taxon>
    </lineage>
</organism>
<dbReference type="PANTHER" id="PTHR33499:SF11">
    <property type="entry name" value="NO APICAL MERISTEM-ASSOCIATED C-TERMINAL DOMAIN-CONTAINING PROTEIN"/>
    <property type="match status" value="1"/>
</dbReference>
<dbReference type="Proteomes" id="UP000585474">
    <property type="component" value="Unassembled WGS sequence"/>
</dbReference>
<dbReference type="AlphaFoldDB" id="A0A7J0DZN1"/>
<comment type="caution">
    <text evidence="3">The sequence shown here is derived from an EMBL/GenBank/DDBJ whole genome shotgun (WGS) entry which is preliminary data.</text>
</comment>
<protein>
    <submittedName>
        <fullName evidence="3">Uncharacterized protein</fullName>
    </submittedName>
</protein>